<dbReference type="GO" id="GO:0009507">
    <property type="term" value="C:chloroplast"/>
    <property type="evidence" value="ECO:0007669"/>
    <property type="project" value="TreeGrafter"/>
</dbReference>
<gene>
    <name evidence="1" type="ORF">SSX86_014080</name>
</gene>
<proteinExistence type="predicted"/>
<organism evidence="1 2">
    <name type="scientific">Deinandra increscens subsp. villosa</name>
    <dbReference type="NCBI Taxonomy" id="3103831"/>
    <lineage>
        <taxon>Eukaryota</taxon>
        <taxon>Viridiplantae</taxon>
        <taxon>Streptophyta</taxon>
        <taxon>Embryophyta</taxon>
        <taxon>Tracheophyta</taxon>
        <taxon>Spermatophyta</taxon>
        <taxon>Magnoliopsida</taxon>
        <taxon>eudicotyledons</taxon>
        <taxon>Gunneridae</taxon>
        <taxon>Pentapetalae</taxon>
        <taxon>asterids</taxon>
        <taxon>campanulids</taxon>
        <taxon>Asterales</taxon>
        <taxon>Asteraceae</taxon>
        <taxon>Asteroideae</taxon>
        <taxon>Heliantheae alliance</taxon>
        <taxon>Madieae</taxon>
        <taxon>Madiinae</taxon>
        <taxon>Deinandra</taxon>
    </lineage>
</organism>
<dbReference type="InterPro" id="IPR044673">
    <property type="entry name" value="DCL-like"/>
</dbReference>
<comment type="caution">
    <text evidence="1">The sequence shown here is derived from an EMBL/GenBank/DDBJ whole genome shotgun (WGS) entry which is preliminary data.</text>
</comment>
<protein>
    <submittedName>
        <fullName evidence="1">Uncharacterized protein</fullName>
    </submittedName>
</protein>
<evidence type="ECO:0000313" key="2">
    <source>
        <dbReference type="Proteomes" id="UP001408789"/>
    </source>
</evidence>
<dbReference type="EMBL" id="JBCNJP010000015">
    <property type="protein sequence ID" value="KAK9066757.1"/>
    <property type="molecule type" value="Genomic_DNA"/>
</dbReference>
<sequence length="122" mass="14049">MVAFEDDSLLILYLSGSTAGRAIRHHLHTTLPTAVCFLIRRPCYTTTTYNDKAASLLTAKLHPPKWEHDPDYRKWEDKEAEIFRDVDPITLLVKHILHSGRYMDGEQLTSTDEKLVVERLLS</sequence>
<name>A0AAP0D5S1_9ASTR</name>
<accession>A0AAP0D5S1</accession>
<keyword evidence="2" id="KW-1185">Reference proteome</keyword>
<dbReference type="GO" id="GO:1901259">
    <property type="term" value="P:chloroplast rRNA processing"/>
    <property type="evidence" value="ECO:0007669"/>
    <property type="project" value="TreeGrafter"/>
</dbReference>
<dbReference type="AlphaFoldDB" id="A0AAP0D5S1"/>
<dbReference type="Proteomes" id="UP001408789">
    <property type="component" value="Unassembled WGS sequence"/>
</dbReference>
<dbReference type="GO" id="GO:0009658">
    <property type="term" value="P:chloroplast organization"/>
    <property type="evidence" value="ECO:0007669"/>
    <property type="project" value="TreeGrafter"/>
</dbReference>
<evidence type="ECO:0000313" key="1">
    <source>
        <dbReference type="EMBL" id="KAK9066757.1"/>
    </source>
</evidence>
<dbReference type="PANTHER" id="PTHR33415:SF4">
    <property type="entry name" value="DCL PROTEIN (DUF3223)"/>
    <property type="match status" value="1"/>
</dbReference>
<dbReference type="PANTHER" id="PTHR33415">
    <property type="entry name" value="PROTEIN EMBRYO DEFECTIVE 514"/>
    <property type="match status" value="1"/>
</dbReference>
<reference evidence="1 2" key="1">
    <citation type="submission" date="2024-04" db="EMBL/GenBank/DDBJ databases">
        <title>The reference genome of an endangered Asteraceae, Deinandra increscens subsp. villosa, native to the Central Coast of California.</title>
        <authorList>
            <person name="Guilliams M."/>
            <person name="Hasenstab-Lehman K."/>
            <person name="Meyer R."/>
            <person name="Mcevoy S."/>
        </authorList>
    </citation>
    <scope>NUCLEOTIDE SEQUENCE [LARGE SCALE GENOMIC DNA]</scope>
    <source>
        <tissue evidence="1">Leaf</tissue>
    </source>
</reference>